<dbReference type="STRING" id="401625.A0A0P1BJ39"/>
<evidence type="ECO:0000256" key="5">
    <source>
        <dbReference type="SAM" id="MobiDB-lite"/>
    </source>
</evidence>
<protein>
    <recommendedName>
        <fullName evidence="4">Protein MAK16</fullName>
    </recommendedName>
</protein>
<dbReference type="AlphaFoldDB" id="A0A0P1BJ39"/>
<dbReference type="GO" id="GO:0000460">
    <property type="term" value="P:maturation of 5.8S rRNA"/>
    <property type="evidence" value="ECO:0007669"/>
    <property type="project" value="TreeGrafter"/>
</dbReference>
<reference evidence="7 8" key="1">
    <citation type="submission" date="2014-09" db="EMBL/GenBank/DDBJ databases">
        <authorList>
            <person name="Magalhaes I.L.F."/>
            <person name="Oliveira U."/>
            <person name="Santos F.R."/>
            <person name="Vidigal T.H.D.A."/>
            <person name="Brescovit A.D."/>
            <person name="Santos A.J."/>
        </authorList>
    </citation>
    <scope>NUCLEOTIDE SEQUENCE [LARGE SCALE GENOMIC DNA]</scope>
</reference>
<dbReference type="PANTHER" id="PTHR23405:SF4">
    <property type="entry name" value="PROTEIN MAK16 HOMOLOG"/>
    <property type="match status" value="1"/>
</dbReference>
<evidence type="ECO:0000256" key="2">
    <source>
        <dbReference type="ARBA" id="ARBA00005514"/>
    </source>
</evidence>
<dbReference type="GO" id="GO:0005730">
    <property type="term" value="C:nucleolus"/>
    <property type="evidence" value="ECO:0007669"/>
    <property type="project" value="UniProtKB-UniRule"/>
</dbReference>
<dbReference type="GO" id="GO:0030687">
    <property type="term" value="C:preribosome, large subunit precursor"/>
    <property type="evidence" value="ECO:0007669"/>
    <property type="project" value="TreeGrafter"/>
</dbReference>
<sequence length="369" mass="42143">MSHAQSDDVIWSLIGHGFCSFKLSSPSIKTHQTFCRNAYNLTGWCNRQSCPLANARYATVRDVEGTVYLYIKTPERAHAPSKLWERVKLSNNIEKAMKQIDEELPFWNNFVIHKAKQRWMKIKQYRDKMRSLAKVADEQPKLVGIKKKTERREANRENKAMRAAKLEKSIEAELLSRLKSGLYGEAPLNVNEDIWRRVIEEKAEKEGLQIEREEELLDEQDEEDEWDMDSEDELEEEEDFDGVGDREFVEDEDSDDELDDLEEIDEEEGEDEDAESGASSEDLESDLSDSASESVDTAADPKAGRKRPASDVPPKKTLDKRVRAAPPRAKLPKKPAPKKGKKGSGGAPNLEVEYEQETVPLSKESIDNW</sequence>
<feature type="compositionally biased region" description="Acidic residues" evidence="5">
    <location>
        <begin position="212"/>
        <end position="287"/>
    </location>
</feature>
<keyword evidence="3 4" id="KW-0539">Nucleus</keyword>
<dbReference type="InterPro" id="IPR006958">
    <property type="entry name" value="Mak16"/>
</dbReference>
<evidence type="ECO:0000256" key="4">
    <source>
        <dbReference type="PIRNR" id="PIRNR003352"/>
    </source>
</evidence>
<dbReference type="Gene3D" id="3.30.390.110">
    <property type="match status" value="1"/>
</dbReference>
<dbReference type="InterPro" id="IPR029004">
    <property type="entry name" value="Ribosomal_eL28/Mak16"/>
</dbReference>
<organism evidence="7 8">
    <name type="scientific">Ceraceosorus bombacis</name>
    <dbReference type="NCBI Taxonomy" id="401625"/>
    <lineage>
        <taxon>Eukaryota</taxon>
        <taxon>Fungi</taxon>
        <taxon>Dikarya</taxon>
        <taxon>Basidiomycota</taxon>
        <taxon>Ustilaginomycotina</taxon>
        <taxon>Exobasidiomycetes</taxon>
        <taxon>Ceraceosorales</taxon>
        <taxon>Ceraceosoraceae</taxon>
        <taxon>Ceraceosorus</taxon>
    </lineage>
</organism>
<dbReference type="OrthoDB" id="10251342at2759"/>
<dbReference type="PIRSF" id="PIRSF003352">
    <property type="entry name" value="MAK16"/>
    <property type="match status" value="1"/>
</dbReference>
<evidence type="ECO:0000256" key="3">
    <source>
        <dbReference type="ARBA" id="ARBA00023242"/>
    </source>
</evidence>
<evidence type="ECO:0000256" key="1">
    <source>
        <dbReference type="ARBA" id="ARBA00004123"/>
    </source>
</evidence>
<comment type="subcellular location">
    <subcellularLocation>
        <location evidence="1">Nucleus</location>
    </subcellularLocation>
</comment>
<feature type="compositionally biased region" description="Basic residues" evidence="5">
    <location>
        <begin position="330"/>
        <end position="342"/>
    </location>
</feature>
<dbReference type="PANTHER" id="PTHR23405">
    <property type="entry name" value="MAINTENANCE OF KILLER 16 MAK16 PROTEIN-RELATED"/>
    <property type="match status" value="1"/>
</dbReference>
<name>A0A0P1BJ39_9BASI</name>
<dbReference type="Pfam" id="PF04874">
    <property type="entry name" value="Mak16"/>
    <property type="match status" value="1"/>
</dbReference>
<feature type="compositionally biased region" description="Basic and acidic residues" evidence="5">
    <location>
        <begin position="313"/>
        <end position="322"/>
    </location>
</feature>
<dbReference type="Proteomes" id="UP000054845">
    <property type="component" value="Unassembled WGS sequence"/>
</dbReference>
<evidence type="ECO:0000259" key="6">
    <source>
        <dbReference type="Pfam" id="PF01778"/>
    </source>
</evidence>
<dbReference type="GO" id="GO:0000470">
    <property type="term" value="P:maturation of LSU-rRNA"/>
    <property type="evidence" value="ECO:0007669"/>
    <property type="project" value="TreeGrafter"/>
</dbReference>
<evidence type="ECO:0000313" key="8">
    <source>
        <dbReference type="Proteomes" id="UP000054845"/>
    </source>
</evidence>
<dbReference type="FunFam" id="3.30.390.110:FF:000001">
    <property type="entry name" value="Protein MAK16 homolog"/>
    <property type="match status" value="1"/>
</dbReference>
<evidence type="ECO:0000313" key="7">
    <source>
        <dbReference type="EMBL" id="CEH16151.1"/>
    </source>
</evidence>
<feature type="domain" description="Ribosomal eL28/Mak16" evidence="6">
    <location>
        <begin position="9"/>
        <end position="125"/>
    </location>
</feature>
<dbReference type="Pfam" id="PF01778">
    <property type="entry name" value="Ribosomal_L28e"/>
    <property type="match status" value="1"/>
</dbReference>
<proteinExistence type="inferred from homology"/>
<dbReference type="EMBL" id="CCYA01000278">
    <property type="protein sequence ID" value="CEH16151.1"/>
    <property type="molecule type" value="Genomic_DNA"/>
</dbReference>
<accession>A0A0P1BJ39</accession>
<keyword evidence="8" id="KW-1185">Reference proteome</keyword>
<feature type="region of interest" description="Disordered" evidence="5">
    <location>
        <begin position="209"/>
        <end position="369"/>
    </location>
</feature>
<comment type="similarity">
    <text evidence="2 4">Belongs to the MAK16 family.</text>
</comment>